<dbReference type="Gene3D" id="1.25.40.330">
    <property type="entry name" value="Adenylate cyclase-associated CAP, N-terminal domain"/>
    <property type="match status" value="1"/>
</dbReference>
<evidence type="ECO:0000259" key="3">
    <source>
        <dbReference type="PROSITE" id="PS51329"/>
    </source>
</evidence>
<feature type="domain" description="C-CAP/cofactor C-like" evidence="3">
    <location>
        <begin position="232"/>
        <end position="366"/>
    </location>
</feature>
<dbReference type="InterPro" id="IPR001837">
    <property type="entry name" value="Adenylate_cyclase-assoc_CAP"/>
</dbReference>
<dbReference type="InterPro" id="IPR006599">
    <property type="entry name" value="CARP_motif"/>
</dbReference>
<dbReference type="SMART" id="SM00673">
    <property type="entry name" value="CARP"/>
    <property type="match status" value="2"/>
</dbReference>
<dbReference type="RefSeq" id="XP_014662087.1">
    <property type="nucleotide sequence ID" value="XM_014806601.1"/>
</dbReference>
<proteinExistence type="inferred from homology"/>
<evidence type="ECO:0000256" key="2">
    <source>
        <dbReference type="SAM" id="MobiDB-lite"/>
    </source>
</evidence>
<feature type="region of interest" description="Disordered" evidence="2">
    <location>
        <begin position="119"/>
        <end position="166"/>
    </location>
</feature>
<dbReference type="InterPro" id="IPR017901">
    <property type="entry name" value="C-CAP_CF_C-like"/>
</dbReference>
<dbReference type="Pfam" id="PF21938">
    <property type="entry name" value="CAP_N"/>
    <property type="match status" value="1"/>
</dbReference>
<dbReference type="InterPro" id="IPR016098">
    <property type="entry name" value="CAP/MinC_C"/>
</dbReference>
<keyword evidence="4" id="KW-1185">Reference proteome</keyword>
<feature type="compositionally biased region" description="Low complexity" evidence="2">
    <location>
        <begin position="152"/>
        <end position="166"/>
    </location>
</feature>
<dbReference type="SUPFAM" id="SSF101278">
    <property type="entry name" value="N-terminal domain of adenylylcyclase associated protein, CAP"/>
    <property type="match status" value="1"/>
</dbReference>
<dbReference type="PROSITE" id="PS51329">
    <property type="entry name" value="C_CAP_COFACTOR_C"/>
    <property type="match status" value="1"/>
</dbReference>
<dbReference type="SUPFAM" id="SSF69340">
    <property type="entry name" value="C-terminal domain of adenylylcyclase associated protein"/>
    <property type="match status" value="1"/>
</dbReference>
<dbReference type="PANTHER" id="PTHR10652">
    <property type="entry name" value="ADENYLYL CYCLASE-ASSOCIATED PROTEIN"/>
    <property type="match status" value="1"/>
</dbReference>
<dbReference type="InterPro" id="IPR036222">
    <property type="entry name" value="CAP_N_sf"/>
</dbReference>
<feature type="region of interest" description="Disordered" evidence="2">
    <location>
        <begin position="185"/>
        <end position="208"/>
    </location>
</feature>
<protein>
    <submittedName>
        <fullName evidence="5">Adenylyl cyclase-associated protein 1-like</fullName>
    </submittedName>
</protein>
<organism evidence="4 5">
    <name type="scientific">Priapulus caudatus</name>
    <name type="common">Priapulid worm</name>
    <dbReference type="NCBI Taxonomy" id="37621"/>
    <lineage>
        <taxon>Eukaryota</taxon>
        <taxon>Metazoa</taxon>
        <taxon>Ecdysozoa</taxon>
        <taxon>Scalidophora</taxon>
        <taxon>Priapulida</taxon>
        <taxon>Priapulimorpha</taxon>
        <taxon>Priapulimorphida</taxon>
        <taxon>Priapulidae</taxon>
        <taxon>Priapulus</taxon>
    </lineage>
</organism>
<sequence length="388" mass="42053">MKLLTPTSKKIQEVQQLREANRGKEHFNHLSGVGESIPALGWVTITPTPSPYVKEMVNAGQFFTNRVVKDYKEKDAEHVTWTRAWMLALGELQAYVKQHYTTGVTWNPKGVDAAAAGEKPTIAPKPGAGAPSPPLPPPASGAPPPPPPPSKPLWQDSPAPDASDSAKSALFADLNKGLGITAGLKKVSPDMQTHKNTELRAGPTPYKPGPTPYKAGRSTEAAKPAVAAPIKPPVFELEGKKWMIENQKDNSNLVVDKTELKQVVYVYNCTNCTVQVKGKVNSITLDKCKKVGLVFENALSSAEVVNCQRTQLQVTGKVPTIVIDKTDGVQIYLSKESMDVEIVSAKSSEMNISIPQDDGEYNEYAIPEQYKTIWNGKQLVTGTAEQTG</sequence>
<feature type="compositionally biased region" description="Pro residues" evidence="2">
    <location>
        <begin position="131"/>
        <end position="151"/>
    </location>
</feature>
<evidence type="ECO:0000256" key="1">
    <source>
        <dbReference type="ARBA" id="ARBA00007659"/>
    </source>
</evidence>
<dbReference type="InterPro" id="IPR013912">
    <property type="entry name" value="Adenylate_cyclase-assoc_CAP_C"/>
</dbReference>
<reference evidence="5" key="1">
    <citation type="submission" date="2025-08" db="UniProtKB">
        <authorList>
            <consortium name="RefSeq"/>
        </authorList>
    </citation>
    <scope>IDENTIFICATION</scope>
</reference>
<evidence type="ECO:0000313" key="5">
    <source>
        <dbReference type="RefSeq" id="XP_014662087.1"/>
    </source>
</evidence>
<name>A0ABM1DQ66_PRICU</name>
<dbReference type="InterPro" id="IPR053950">
    <property type="entry name" value="CAP_N"/>
</dbReference>
<dbReference type="PANTHER" id="PTHR10652:SF0">
    <property type="entry name" value="ADENYLYL CYCLASE-ASSOCIATED PROTEIN"/>
    <property type="match status" value="1"/>
</dbReference>
<dbReference type="Proteomes" id="UP000695022">
    <property type="component" value="Unplaced"/>
</dbReference>
<dbReference type="Gene3D" id="2.160.20.70">
    <property type="match status" value="1"/>
</dbReference>
<comment type="similarity">
    <text evidence="1">Belongs to the CAP family.</text>
</comment>
<gene>
    <name evidence="5" type="primary">LOC106805119</name>
</gene>
<evidence type="ECO:0000313" key="4">
    <source>
        <dbReference type="Proteomes" id="UP000695022"/>
    </source>
</evidence>
<dbReference type="GeneID" id="106805119"/>
<accession>A0ABM1DQ66</accession>
<dbReference type="InterPro" id="IPR036223">
    <property type="entry name" value="CAP_C_sf"/>
</dbReference>
<dbReference type="Pfam" id="PF08603">
    <property type="entry name" value="CAP_C"/>
    <property type="match status" value="1"/>
</dbReference>